<sequence length="208" mass="25220">MHKIKTETNQLIELLKFHDRILIIDIAQHYFKFLNSFKIRTKEMVDFSEQFQIMGYQEWGYIKKEKWPTFFKNFKQQILSNRKLQKKEHKMTDVIFSDTGEFEIFLWNVLNAQSRLLRFITANNYGQVFNQKLIDNYLNTIHKIQEKWKQEINEGELVVTQSKNFKKRKQLLLRKKINVEKRLKIGKISRLDSYEFSSSNVDENEKSL</sequence>
<dbReference type="EMBL" id="CP011856">
    <property type="protein sequence ID" value="AKM54349.1"/>
    <property type="molecule type" value="Genomic_DNA"/>
</dbReference>
<dbReference type="RefSeq" id="WP_047791560.1">
    <property type="nucleotide sequence ID" value="NZ_CP011856.1"/>
</dbReference>
<gene>
    <name evidence="1" type="ORF">SERIO_v1c07870</name>
</gene>
<dbReference type="Proteomes" id="UP000035661">
    <property type="component" value="Chromosome"/>
</dbReference>
<proteinExistence type="predicted"/>
<dbReference type="PATRIC" id="fig|743698.3.peg.792"/>
<protein>
    <submittedName>
        <fullName evidence="1">Uncharacterized protein</fullName>
    </submittedName>
</protein>
<accession>A0A0H3XLG7</accession>
<evidence type="ECO:0000313" key="1">
    <source>
        <dbReference type="EMBL" id="AKM54349.1"/>
    </source>
</evidence>
<evidence type="ECO:0000313" key="2">
    <source>
        <dbReference type="Proteomes" id="UP000035661"/>
    </source>
</evidence>
<dbReference type="AlphaFoldDB" id="A0A0H3XLG7"/>
<reference evidence="2" key="2">
    <citation type="submission" date="2015-06" db="EMBL/GenBank/DDBJ databases">
        <title>Complete genome sequence of Spiroplasma eriocheiris TDA-040725-5 (DSM 21848).</title>
        <authorList>
            <person name="Lo W.-S."/>
            <person name="Kuo C.-H."/>
        </authorList>
    </citation>
    <scope>NUCLEOTIDE SEQUENCE [LARGE SCALE GENOMIC DNA]</scope>
    <source>
        <strain evidence="2">TDA-040725-5</strain>
    </source>
</reference>
<reference evidence="1 2" key="1">
    <citation type="journal article" date="2015" name="Genome Biol. Evol.">
        <title>Found and Lost: The Fates of Horizontally Acquired Genes in Arthropod-Symbiotic Spiroplasma.</title>
        <authorList>
            <person name="Lo W.S."/>
            <person name="Gasparich G.E."/>
            <person name="Kuo C.H."/>
        </authorList>
    </citation>
    <scope>NUCLEOTIDE SEQUENCE [LARGE SCALE GENOMIC DNA]</scope>
    <source>
        <strain evidence="2">TDA-040725-5</strain>
    </source>
</reference>
<keyword evidence="2" id="KW-1185">Reference proteome</keyword>
<organism evidence="1 2">
    <name type="scientific">Spiroplasma eriocheiris</name>
    <dbReference type="NCBI Taxonomy" id="315358"/>
    <lineage>
        <taxon>Bacteria</taxon>
        <taxon>Bacillati</taxon>
        <taxon>Mycoplasmatota</taxon>
        <taxon>Mollicutes</taxon>
        <taxon>Entomoplasmatales</taxon>
        <taxon>Spiroplasmataceae</taxon>
        <taxon>Spiroplasma</taxon>
    </lineage>
</organism>
<name>A0A0H3XLG7_9MOLU</name>
<dbReference type="KEGG" id="seri:SERIO_v1c07870"/>